<evidence type="ECO:0000313" key="2">
    <source>
        <dbReference type="EMBL" id="GHD29717.1"/>
    </source>
</evidence>
<dbReference type="Proteomes" id="UP000610203">
    <property type="component" value="Unassembled WGS sequence"/>
</dbReference>
<feature type="transmembrane region" description="Helical" evidence="1">
    <location>
        <begin position="37"/>
        <end position="55"/>
    </location>
</feature>
<gene>
    <name evidence="2" type="ORF">GCM10016272_09730</name>
</gene>
<proteinExistence type="predicted"/>
<accession>A0ABQ3GPM2</accession>
<keyword evidence="1" id="KW-1133">Transmembrane helix</keyword>
<evidence type="ECO:0008006" key="4">
    <source>
        <dbReference type="Google" id="ProtNLM"/>
    </source>
</evidence>
<sequence length="140" mass="16162">MATVLVFVAVIRRELNYLPDLLVPSDFSFLNQSYDWWEDSVLTLIYLVALGLLAYSRRYLWAVLKNVHVSLYLSVTVLAVIQYMGENAIMFPHAFGGIVEELAETMIYIIALLYLWKFTLSDFESCLLHKLNDELSHANH</sequence>
<name>A0ABQ3GPM2_9GAMM</name>
<keyword evidence="3" id="KW-1185">Reference proteome</keyword>
<reference evidence="3" key="1">
    <citation type="journal article" date="2019" name="Int. J. Syst. Evol. Microbiol.">
        <title>The Global Catalogue of Microorganisms (GCM) 10K type strain sequencing project: providing services to taxonomists for standard genome sequencing and annotation.</title>
        <authorList>
            <consortium name="The Broad Institute Genomics Platform"/>
            <consortium name="The Broad Institute Genome Sequencing Center for Infectious Disease"/>
            <person name="Wu L."/>
            <person name="Ma J."/>
        </authorList>
    </citation>
    <scope>NUCLEOTIDE SEQUENCE [LARGE SCALE GENOMIC DNA]</scope>
    <source>
        <strain evidence="3">KCTC 42280</strain>
    </source>
</reference>
<keyword evidence="1" id="KW-0812">Transmembrane</keyword>
<feature type="transmembrane region" description="Helical" evidence="1">
    <location>
        <begin position="67"/>
        <end position="85"/>
    </location>
</feature>
<dbReference type="EMBL" id="BMZR01000002">
    <property type="protein sequence ID" value="GHD29717.1"/>
    <property type="molecule type" value="Genomic_DNA"/>
</dbReference>
<evidence type="ECO:0000256" key="1">
    <source>
        <dbReference type="SAM" id="Phobius"/>
    </source>
</evidence>
<evidence type="ECO:0000313" key="3">
    <source>
        <dbReference type="Proteomes" id="UP000610203"/>
    </source>
</evidence>
<keyword evidence="1" id="KW-0472">Membrane</keyword>
<feature type="transmembrane region" description="Helical" evidence="1">
    <location>
        <begin position="91"/>
        <end position="115"/>
    </location>
</feature>
<comment type="caution">
    <text evidence="2">The sequence shown here is derived from an EMBL/GenBank/DDBJ whole genome shotgun (WGS) entry which is preliminary data.</text>
</comment>
<organism evidence="2 3">
    <name type="scientific">Psychrobacter glaciei</name>
    <dbReference type="NCBI Taxonomy" id="619771"/>
    <lineage>
        <taxon>Bacteria</taxon>
        <taxon>Pseudomonadati</taxon>
        <taxon>Pseudomonadota</taxon>
        <taxon>Gammaproteobacteria</taxon>
        <taxon>Moraxellales</taxon>
        <taxon>Moraxellaceae</taxon>
        <taxon>Psychrobacter</taxon>
    </lineage>
</organism>
<protein>
    <recommendedName>
        <fullName evidence="4">DUF2569 domain-containing protein</fullName>
    </recommendedName>
</protein>